<organism evidence="3 4">
    <name type="scientific">Nonomuraea dietziae</name>
    <dbReference type="NCBI Taxonomy" id="65515"/>
    <lineage>
        <taxon>Bacteria</taxon>
        <taxon>Bacillati</taxon>
        <taxon>Actinomycetota</taxon>
        <taxon>Actinomycetes</taxon>
        <taxon>Streptosporangiales</taxon>
        <taxon>Streptosporangiaceae</taxon>
        <taxon>Nonomuraea</taxon>
    </lineage>
</organism>
<sequence>MLPVEPRVIVGVDDSPASRWALAWAVGAARLWGMALVAVHVSRAPVHPFPEALPYTHAIRQFEEARSVELIHDLFEDMAGGTPSDLTTASLARLGEPGPLLVELARPGDLLVVGRGRRGGLDRLLLPSTRRYCIRHARCTLVIVPTPPASEPMTGPAVAARPSWMRWLSPRHHAR</sequence>
<dbReference type="InterPro" id="IPR006015">
    <property type="entry name" value="Universal_stress_UspA"/>
</dbReference>
<dbReference type="Pfam" id="PF00582">
    <property type="entry name" value="Usp"/>
    <property type="match status" value="1"/>
</dbReference>
<protein>
    <submittedName>
        <fullName evidence="3">Nucleotide-binding universal stress UspA family protein</fullName>
    </submittedName>
</protein>
<dbReference type="Proteomes" id="UP000579945">
    <property type="component" value="Unassembled WGS sequence"/>
</dbReference>
<dbReference type="PRINTS" id="PR01438">
    <property type="entry name" value="UNVRSLSTRESS"/>
</dbReference>
<proteinExistence type="inferred from homology"/>
<dbReference type="SUPFAM" id="SSF52402">
    <property type="entry name" value="Adenine nucleotide alpha hydrolases-like"/>
    <property type="match status" value="1"/>
</dbReference>
<keyword evidence="4" id="KW-1185">Reference proteome</keyword>
<evidence type="ECO:0000259" key="2">
    <source>
        <dbReference type="Pfam" id="PF00582"/>
    </source>
</evidence>
<dbReference type="RefSeq" id="WP_183644158.1">
    <property type="nucleotide sequence ID" value="NZ_JACIBV010000001.1"/>
</dbReference>
<name>A0A7W5V047_9ACTN</name>
<evidence type="ECO:0000313" key="3">
    <source>
        <dbReference type="EMBL" id="MBB3725171.1"/>
    </source>
</evidence>
<dbReference type="InterPro" id="IPR014729">
    <property type="entry name" value="Rossmann-like_a/b/a_fold"/>
</dbReference>
<reference evidence="3 4" key="1">
    <citation type="submission" date="2020-08" db="EMBL/GenBank/DDBJ databases">
        <title>Sequencing the genomes of 1000 actinobacteria strains.</title>
        <authorList>
            <person name="Klenk H.-P."/>
        </authorList>
    </citation>
    <scope>NUCLEOTIDE SEQUENCE [LARGE SCALE GENOMIC DNA]</scope>
    <source>
        <strain evidence="3 4">DSM 44320</strain>
    </source>
</reference>
<comment type="caution">
    <text evidence="3">The sequence shown here is derived from an EMBL/GenBank/DDBJ whole genome shotgun (WGS) entry which is preliminary data.</text>
</comment>
<accession>A0A7W5V047</accession>
<dbReference type="PANTHER" id="PTHR31964:SF113">
    <property type="entry name" value="USPA DOMAIN-CONTAINING PROTEIN"/>
    <property type="match status" value="1"/>
</dbReference>
<evidence type="ECO:0000313" key="4">
    <source>
        <dbReference type="Proteomes" id="UP000579945"/>
    </source>
</evidence>
<dbReference type="Gene3D" id="3.40.50.620">
    <property type="entry name" value="HUPs"/>
    <property type="match status" value="1"/>
</dbReference>
<gene>
    <name evidence="3" type="ORF">FHR33_001031</name>
</gene>
<comment type="similarity">
    <text evidence="1">Belongs to the universal stress protein A family.</text>
</comment>
<dbReference type="EMBL" id="JACIBV010000001">
    <property type="protein sequence ID" value="MBB3725171.1"/>
    <property type="molecule type" value="Genomic_DNA"/>
</dbReference>
<feature type="domain" description="UspA" evidence="2">
    <location>
        <begin position="7"/>
        <end position="145"/>
    </location>
</feature>
<evidence type="ECO:0000256" key="1">
    <source>
        <dbReference type="ARBA" id="ARBA00008791"/>
    </source>
</evidence>
<dbReference type="PANTHER" id="PTHR31964">
    <property type="entry name" value="ADENINE NUCLEOTIDE ALPHA HYDROLASES-LIKE SUPERFAMILY PROTEIN"/>
    <property type="match status" value="1"/>
</dbReference>
<dbReference type="AlphaFoldDB" id="A0A7W5V047"/>
<dbReference type="InterPro" id="IPR006016">
    <property type="entry name" value="UspA"/>
</dbReference>
<dbReference type="GeneID" id="95387622"/>